<dbReference type="GO" id="GO:0005524">
    <property type="term" value="F:ATP binding"/>
    <property type="evidence" value="ECO:0007669"/>
    <property type="project" value="UniProtKB-KW"/>
</dbReference>
<evidence type="ECO:0000313" key="7">
    <source>
        <dbReference type="Proteomes" id="UP000006671"/>
    </source>
</evidence>
<dbReference type="eggNOG" id="KOG0924">
    <property type="taxonomic scope" value="Eukaryota"/>
</dbReference>
<evidence type="ECO:0000256" key="1">
    <source>
        <dbReference type="ARBA" id="ARBA00022741"/>
    </source>
</evidence>
<dbReference type="SMART" id="SM00847">
    <property type="entry name" value="HA2"/>
    <property type="match status" value="1"/>
</dbReference>
<sequence>MVELPLDPPLSKMLIYSEKLGCTSEVLTIVSMLSVPTVFYRPKDREEEADAVREKFFVAESDHLTLLNIYNQWKVNGYSSSWCSEHFIHFKAMRKVKEVRIQMEDIMKKNGIQIITCNNEWDVVRKAICSGYFHHAATLKGIGEYVNMMTGMPCSLHPTSALYGMGYTPDFVVYHELVMTTKEYILISTAVEGSWLAELAPTFFSQHHPQMVDKLKPHHLAQPHLV</sequence>
<dbReference type="Proteomes" id="UP000006671">
    <property type="component" value="Unassembled WGS sequence"/>
</dbReference>
<evidence type="ECO:0000256" key="3">
    <source>
        <dbReference type="ARBA" id="ARBA00022806"/>
    </source>
</evidence>
<dbReference type="GO" id="GO:0004386">
    <property type="term" value="F:helicase activity"/>
    <property type="evidence" value="ECO:0007669"/>
    <property type="project" value="UniProtKB-KW"/>
</dbReference>
<protein>
    <submittedName>
        <fullName evidence="6">Predicted protein</fullName>
    </submittedName>
</protein>
<evidence type="ECO:0000256" key="2">
    <source>
        <dbReference type="ARBA" id="ARBA00022801"/>
    </source>
</evidence>
<dbReference type="InParanoid" id="D2W491"/>
<dbReference type="KEGG" id="ngr:NAEGRDRAFT_44887"/>
<dbReference type="GeneID" id="8860446"/>
<evidence type="ECO:0000313" key="6">
    <source>
        <dbReference type="EMBL" id="EFC36105.1"/>
    </source>
</evidence>
<gene>
    <name evidence="6" type="ORF">NAEGRDRAFT_44887</name>
</gene>
<dbReference type="Gene3D" id="1.20.120.1080">
    <property type="match status" value="1"/>
</dbReference>
<dbReference type="Pfam" id="PF21010">
    <property type="entry name" value="HA2_C"/>
    <property type="match status" value="1"/>
</dbReference>
<dbReference type="VEuPathDB" id="AmoebaDB:NAEGRDRAFT_44887"/>
<organism evidence="7">
    <name type="scientific">Naegleria gruberi</name>
    <name type="common">Amoeba</name>
    <dbReference type="NCBI Taxonomy" id="5762"/>
    <lineage>
        <taxon>Eukaryota</taxon>
        <taxon>Discoba</taxon>
        <taxon>Heterolobosea</taxon>
        <taxon>Tetramitia</taxon>
        <taxon>Eutetramitia</taxon>
        <taxon>Vahlkampfiidae</taxon>
        <taxon>Naegleria</taxon>
    </lineage>
</organism>
<dbReference type="PANTHER" id="PTHR18934:SF91">
    <property type="entry name" value="PRE-MRNA-SPLICING FACTOR ATP-DEPENDENT RNA HELICASE PRP16"/>
    <property type="match status" value="1"/>
</dbReference>
<keyword evidence="3" id="KW-0347">Helicase</keyword>
<keyword evidence="1" id="KW-0547">Nucleotide-binding</keyword>
<feature type="domain" description="Helicase-associated" evidence="5">
    <location>
        <begin position="1"/>
        <end position="67"/>
    </location>
</feature>
<keyword evidence="7" id="KW-1185">Reference proteome</keyword>
<dbReference type="EMBL" id="GG738942">
    <property type="protein sequence ID" value="EFC36105.1"/>
    <property type="molecule type" value="Genomic_DNA"/>
</dbReference>
<accession>D2W491</accession>
<dbReference type="AlphaFoldDB" id="D2W491"/>
<dbReference type="InterPro" id="IPR007502">
    <property type="entry name" value="Helicase-assoc_dom"/>
</dbReference>
<name>D2W491_NAEGR</name>
<dbReference type="RefSeq" id="XP_002668849.1">
    <property type="nucleotide sequence ID" value="XM_002668803.1"/>
</dbReference>
<keyword evidence="2" id="KW-0378">Hydrolase</keyword>
<dbReference type="InterPro" id="IPR011709">
    <property type="entry name" value="DEAD-box_helicase_OB_fold"/>
</dbReference>
<evidence type="ECO:0000259" key="5">
    <source>
        <dbReference type="SMART" id="SM00847"/>
    </source>
</evidence>
<evidence type="ECO:0000256" key="4">
    <source>
        <dbReference type="ARBA" id="ARBA00022840"/>
    </source>
</evidence>
<dbReference type="GO" id="GO:0016787">
    <property type="term" value="F:hydrolase activity"/>
    <property type="evidence" value="ECO:0007669"/>
    <property type="project" value="UniProtKB-KW"/>
</dbReference>
<dbReference type="InterPro" id="IPR027417">
    <property type="entry name" value="P-loop_NTPase"/>
</dbReference>
<dbReference type="OrthoDB" id="10253254at2759"/>
<dbReference type="OMA" id="QMEDIMK"/>
<proteinExistence type="predicted"/>
<keyword evidence="4" id="KW-0067">ATP-binding</keyword>
<dbReference type="Pfam" id="PF07717">
    <property type="entry name" value="OB_NTP_bind"/>
    <property type="match status" value="1"/>
</dbReference>
<dbReference type="SUPFAM" id="SSF52540">
    <property type="entry name" value="P-loop containing nucleoside triphosphate hydrolases"/>
    <property type="match status" value="1"/>
</dbReference>
<dbReference type="PANTHER" id="PTHR18934">
    <property type="entry name" value="ATP-DEPENDENT RNA HELICASE"/>
    <property type="match status" value="1"/>
</dbReference>
<dbReference type="STRING" id="5762.D2W491"/>
<reference evidence="6 7" key="1">
    <citation type="journal article" date="2010" name="Cell">
        <title>The genome of Naegleria gruberi illuminates early eukaryotic versatility.</title>
        <authorList>
            <person name="Fritz-Laylin L.K."/>
            <person name="Prochnik S.E."/>
            <person name="Ginger M.L."/>
            <person name="Dacks J.B."/>
            <person name="Carpenter M.L."/>
            <person name="Field M.C."/>
            <person name="Kuo A."/>
            <person name="Paredez A."/>
            <person name="Chapman J."/>
            <person name="Pham J."/>
            <person name="Shu S."/>
            <person name="Neupane R."/>
            <person name="Cipriano M."/>
            <person name="Mancuso J."/>
            <person name="Tu H."/>
            <person name="Salamov A."/>
            <person name="Lindquist E."/>
            <person name="Shapiro H."/>
            <person name="Lucas S."/>
            <person name="Grigoriev I.V."/>
            <person name="Cande W.Z."/>
            <person name="Fulton C."/>
            <person name="Rokhsar D.S."/>
            <person name="Dawson S.C."/>
        </authorList>
    </citation>
    <scope>NUCLEOTIDE SEQUENCE [LARGE SCALE GENOMIC DNA]</scope>
    <source>
        <strain evidence="6 7">NEG-M</strain>
    </source>
</reference>
<dbReference type="GO" id="GO:0003723">
    <property type="term" value="F:RNA binding"/>
    <property type="evidence" value="ECO:0007669"/>
    <property type="project" value="TreeGrafter"/>
</dbReference>